<evidence type="ECO:0000313" key="6">
    <source>
        <dbReference type="EMBL" id="CAK9012843.1"/>
    </source>
</evidence>
<keyword evidence="2 3" id="KW-0378">Hydrolase</keyword>
<feature type="compositionally biased region" description="Polar residues" evidence="4">
    <location>
        <begin position="1"/>
        <end position="12"/>
    </location>
</feature>
<dbReference type="PANTHER" id="PTHR11559">
    <property type="entry name" value="CARBOXYLESTERASE"/>
    <property type="match status" value="1"/>
</dbReference>
<reference evidence="6 7" key="1">
    <citation type="submission" date="2024-02" db="EMBL/GenBank/DDBJ databases">
        <authorList>
            <person name="Chen Y."/>
            <person name="Shah S."/>
            <person name="Dougan E. K."/>
            <person name="Thang M."/>
            <person name="Chan C."/>
        </authorList>
    </citation>
    <scope>NUCLEOTIDE SEQUENCE [LARGE SCALE GENOMIC DNA]</scope>
</reference>
<proteinExistence type="inferred from homology"/>
<evidence type="ECO:0000256" key="3">
    <source>
        <dbReference type="RuleBase" id="RU361235"/>
    </source>
</evidence>
<feature type="domain" description="Carboxylesterase type B" evidence="5">
    <location>
        <begin position="52"/>
        <end position="199"/>
    </location>
</feature>
<dbReference type="Gene3D" id="3.40.50.1820">
    <property type="entry name" value="alpha/beta hydrolase"/>
    <property type="match status" value="1"/>
</dbReference>
<organism evidence="6 7">
    <name type="scientific">Durusdinium trenchii</name>
    <dbReference type="NCBI Taxonomy" id="1381693"/>
    <lineage>
        <taxon>Eukaryota</taxon>
        <taxon>Sar</taxon>
        <taxon>Alveolata</taxon>
        <taxon>Dinophyceae</taxon>
        <taxon>Suessiales</taxon>
        <taxon>Symbiodiniaceae</taxon>
        <taxon>Durusdinium</taxon>
    </lineage>
</organism>
<evidence type="ECO:0000313" key="7">
    <source>
        <dbReference type="Proteomes" id="UP001642464"/>
    </source>
</evidence>
<feature type="region of interest" description="Disordered" evidence="4">
    <location>
        <begin position="1"/>
        <end position="25"/>
    </location>
</feature>
<name>A0ABP0JF41_9DINO</name>
<protein>
    <recommendedName>
        <fullName evidence="3">Carboxylic ester hydrolase</fullName>
        <ecNumber evidence="3">3.1.1.-</ecNumber>
    </recommendedName>
</protein>
<dbReference type="InterPro" id="IPR019826">
    <property type="entry name" value="Carboxylesterase_B_AS"/>
</dbReference>
<dbReference type="InterPro" id="IPR002018">
    <property type="entry name" value="CarbesteraseB"/>
</dbReference>
<evidence type="ECO:0000256" key="1">
    <source>
        <dbReference type="ARBA" id="ARBA00005964"/>
    </source>
</evidence>
<gene>
    <name evidence="6" type="ORF">SCF082_LOCUS11684</name>
</gene>
<dbReference type="PROSITE" id="PS00122">
    <property type="entry name" value="CARBOXYLESTERASE_B_1"/>
    <property type="match status" value="1"/>
</dbReference>
<dbReference type="SUPFAM" id="SSF53474">
    <property type="entry name" value="alpha/beta-Hydrolases"/>
    <property type="match status" value="1"/>
</dbReference>
<dbReference type="Pfam" id="PF00135">
    <property type="entry name" value="COesterase"/>
    <property type="match status" value="1"/>
</dbReference>
<evidence type="ECO:0000256" key="4">
    <source>
        <dbReference type="SAM" id="MobiDB-lite"/>
    </source>
</evidence>
<accession>A0ABP0JF41</accession>
<comment type="similarity">
    <text evidence="1 3">Belongs to the type-B carboxylesterase/lipase family.</text>
</comment>
<evidence type="ECO:0000256" key="2">
    <source>
        <dbReference type="ARBA" id="ARBA00022801"/>
    </source>
</evidence>
<dbReference type="EC" id="3.1.1.-" evidence="3"/>
<keyword evidence="7" id="KW-1185">Reference proteome</keyword>
<evidence type="ECO:0000259" key="5">
    <source>
        <dbReference type="Pfam" id="PF00135"/>
    </source>
</evidence>
<dbReference type="EMBL" id="CAXAMM010006958">
    <property type="protein sequence ID" value="CAK9012843.1"/>
    <property type="molecule type" value="Genomic_DNA"/>
</dbReference>
<sequence length="231" mass="25363">MRLTKRQTMSSEGDSELRKKDPGQSEVDQLQILRAELEVLLTSALKPSQKSHANQANAVVVAIQYRLNLFGFLQPPADIESIPANRGLRDQIESLKWVQKNIASFGGDAESVTLWGQSAGARSVVALYNSPMSTGLFHQAIAMSPGYIPAMFQADISLVQETFGHRCMEATKCSSLKCLKEMKVETLAKSCIFYLQAEDFVTVPGVYFSGFDGTLERQRNAGLLEGHAQSS</sequence>
<dbReference type="Proteomes" id="UP001642464">
    <property type="component" value="Unassembled WGS sequence"/>
</dbReference>
<dbReference type="InterPro" id="IPR050309">
    <property type="entry name" value="Type-B_Carboxylest/Lipase"/>
</dbReference>
<dbReference type="GO" id="GO:0016787">
    <property type="term" value="F:hydrolase activity"/>
    <property type="evidence" value="ECO:0007669"/>
    <property type="project" value="UniProtKB-KW"/>
</dbReference>
<comment type="caution">
    <text evidence="6">The sequence shown here is derived from an EMBL/GenBank/DDBJ whole genome shotgun (WGS) entry which is preliminary data.</text>
</comment>
<dbReference type="InterPro" id="IPR029058">
    <property type="entry name" value="AB_hydrolase_fold"/>
</dbReference>